<dbReference type="STRING" id="1048205.AB852_35240"/>
<gene>
    <name evidence="2" type="ORF">AB852_35240</name>
</gene>
<dbReference type="RefSeq" id="WP_073795385.1">
    <property type="nucleotide sequence ID" value="NZ_CP108638.1"/>
</dbReference>
<organism evidence="2 3">
    <name type="scientific">Streptomyces uncialis</name>
    <dbReference type="NCBI Taxonomy" id="1048205"/>
    <lineage>
        <taxon>Bacteria</taxon>
        <taxon>Bacillati</taxon>
        <taxon>Actinomycetota</taxon>
        <taxon>Actinomycetes</taxon>
        <taxon>Kitasatosporales</taxon>
        <taxon>Streptomycetaceae</taxon>
        <taxon>Streptomyces</taxon>
    </lineage>
</organism>
<evidence type="ECO:0000256" key="1">
    <source>
        <dbReference type="SAM" id="Phobius"/>
    </source>
</evidence>
<keyword evidence="1" id="KW-0812">Transmembrane</keyword>
<feature type="transmembrane region" description="Helical" evidence="1">
    <location>
        <begin position="37"/>
        <end position="60"/>
    </location>
</feature>
<proteinExistence type="predicted"/>
<dbReference type="GeneID" id="96794110"/>
<keyword evidence="1" id="KW-1133">Transmembrane helix</keyword>
<comment type="caution">
    <text evidence="2">The sequence shown here is derived from an EMBL/GenBank/DDBJ whole genome shotgun (WGS) entry which is preliminary data.</text>
</comment>
<evidence type="ECO:0000313" key="3">
    <source>
        <dbReference type="Proteomes" id="UP000186455"/>
    </source>
</evidence>
<dbReference type="EMBL" id="LFBV01000012">
    <property type="protein sequence ID" value="OKH90429.1"/>
    <property type="molecule type" value="Genomic_DNA"/>
</dbReference>
<accession>A0A1Q4UY47</accession>
<evidence type="ECO:0000313" key="2">
    <source>
        <dbReference type="EMBL" id="OKH90429.1"/>
    </source>
</evidence>
<keyword evidence="3" id="KW-1185">Reference proteome</keyword>
<protein>
    <submittedName>
        <fullName evidence="2">Uncharacterized protein</fullName>
    </submittedName>
</protein>
<sequence length="65" mass="6683">MENAPAIFAGSVFALFGGALLLWTGTRLRQRLPVAEGVARSTSVAVATSAGVTALMLAVWCFSGI</sequence>
<name>A0A1Q4UY47_9ACTN</name>
<reference evidence="2 3" key="1">
    <citation type="submission" date="2015-06" db="EMBL/GenBank/DDBJ databases">
        <title>Cloning and characterization of the uncialamcin biosynthetic gene cluster.</title>
        <authorList>
            <person name="Yan X."/>
            <person name="Huang T."/>
            <person name="Ge H."/>
            <person name="Shen B."/>
        </authorList>
    </citation>
    <scope>NUCLEOTIDE SEQUENCE [LARGE SCALE GENOMIC DNA]</scope>
    <source>
        <strain evidence="2 3">DCA2648</strain>
    </source>
</reference>
<dbReference type="Proteomes" id="UP000186455">
    <property type="component" value="Unassembled WGS sequence"/>
</dbReference>
<keyword evidence="1" id="KW-0472">Membrane</keyword>
<feature type="transmembrane region" description="Helical" evidence="1">
    <location>
        <begin position="6"/>
        <end position="25"/>
    </location>
</feature>
<dbReference type="AlphaFoldDB" id="A0A1Q4UY47"/>